<comment type="subcellular location">
    <subcellularLocation>
        <location evidence="1">Membrane</location>
    </subcellularLocation>
</comment>
<reference evidence="6 7" key="1">
    <citation type="submission" date="2020-08" db="EMBL/GenBank/DDBJ databases">
        <title>Genomic Encyclopedia of Type Strains, Phase IV (KMG-IV): sequencing the most valuable type-strain genomes for metagenomic binning, comparative biology and taxonomic classification.</title>
        <authorList>
            <person name="Goeker M."/>
        </authorList>
    </citation>
    <scope>NUCLEOTIDE SEQUENCE [LARGE SCALE GENOMIC DNA]</scope>
    <source>
        <strain evidence="6 7">DSM 102189</strain>
    </source>
</reference>
<feature type="compositionally biased region" description="Pro residues" evidence="4">
    <location>
        <begin position="1"/>
        <end position="13"/>
    </location>
</feature>
<organism evidence="6 7">
    <name type="scientific">Polymorphobacter multimanifer</name>
    <dbReference type="NCBI Taxonomy" id="1070431"/>
    <lineage>
        <taxon>Bacteria</taxon>
        <taxon>Pseudomonadati</taxon>
        <taxon>Pseudomonadota</taxon>
        <taxon>Alphaproteobacteria</taxon>
        <taxon>Sphingomonadales</taxon>
        <taxon>Sphingosinicellaceae</taxon>
        <taxon>Polymorphobacter</taxon>
    </lineage>
</organism>
<gene>
    <name evidence="6" type="ORF">FHS79_002205</name>
</gene>
<evidence type="ECO:0000313" key="6">
    <source>
        <dbReference type="EMBL" id="MBB6228023.1"/>
    </source>
</evidence>
<proteinExistence type="predicted"/>
<dbReference type="PANTHER" id="PTHR12815">
    <property type="entry name" value="SORTING AND ASSEMBLY MACHINERY SAMM50 PROTEIN FAMILY MEMBER"/>
    <property type="match status" value="1"/>
</dbReference>
<evidence type="ECO:0000256" key="2">
    <source>
        <dbReference type="ARBA" id="ARBA00022452"/>
    </source>
</evidence>
<dbReference type="PANTHER" id="PTHR12815:SF42">
    <property type="entry name" value="BACTERIAL SURFACE ANTIGEN (D15) DOMAIN-CONTAINING PROTEIN"/>
    <property type="match status" value="1"/>
</dbReference>
<keyword evidence="2" id="KW-0812">Transmembrane</keyword>
<dbReference type="InterPro" id="IPR039910">
    <property type="entry name" value="D15-like"/>
</dbReference>
<dbReference type="Pfam" id="PF01103">
    <property type="entry name" value="Omp85"/>
    <property type="match status" value="1"/>
</dbReference>
<evidence type="ECO:0000256" key="3">
    <source>
        <dbReference type="ARBA" id="ARBA00023136"/>
    </source>
</evidence>
<name>A0A841LAM6_9SPHN</name>
<dbReference type="Gene3D" id="3.10.20.310">
    <property type="entry name" value="membrane protein fhac"/>
    <property type="match status" value="2"/>
</dbReference>
<feature type="region of interest" description="Disordered" evidence="4">
    <location>
        <begin position="1"/>
        <end position="59"/>
    </location>
</feature>
<dbReference type="Proteomes" id="UP000538147">
    <property type="component" value="Unassembled WGS sequence"/>
</dbReference>
<evidence type="ECO:0000256" key="1">
    <source>
        <dbReference type="ARBA" id="ARBA00004370"/>
    </source>
</evidence>
<keyword evidence="3" id="KW-0472">Membrane</keyword>
<evidence type="ECO:0000256" key="4">
    <source>
        <dbReference type="SAM" id="MobiDB-lite"/>
    </source>
</evidence>
<sequence length="660" mass="70475">MQPAVPPEVPPEVAPEVSAATGADEDAALAADLPPPAVETDEPGADEFTPLPDADGVPLDWPDLVGAADDTSGGEVEEVRYEVSITGLDGLGLDNQFRGLSALWTRRGDAANLAQIRRRIAEDRTLIDLLLRSVGHFGGTADVEIIAPEGEAARTQVRIVVDPGPLYRFERVDISQDAAGAPDDLGQRLIGIKPGDPVAAAPVTVLEETLATRLADAGYPFPQVRPPEIIIDHATRLATLTQSIDAGPRGMFARTRIEGDVQGFTDKHMRVLSRFEPGQPYDGAQREDLRQALVQTGLFGAVSVRPVLAGPILPDGTQPVDVVATVEAAPPRSVTAAGGYNTGQGIRVEGGWTHRNLFPPEGAIIARTVLAEREQLLSGEFRRRNFGQRDQTLSVQASVSTEQQFAYRARSAQLAAGLVRDSNLIWQKPMTFSVGAQAIATRQLDRTLSIEGVDPNITFYILALPASVTFDNSDNLLDPTRGFRLTGRVSPELTLRDGQYFNYIKAQVDGTYYQPVGDALVLAGRLHMGSIIGASRGRVAPSRRFYAGGGGSVRGFNFQGVGPIDSEGLPTGGNSLTEASLEARYRFKALGNDLGVVGFVDAGQVYSGTVPSFDSLRIGAGVGIRYYTSFGPVRIDVATPITRRPGDPKVAFYVSIGQAF</sequence>
<dbReference type="AlphaFoldDB" id="A0A841LAM6"/>
<dbReference type="InterPro" id="IPR000184">
    <property type="entry name" value="Bac_surfAg_D15"/>
</dbReference>
<dbReference type="GO" id="GO:0019867">
    <property type="term" value="C:outer membrane"/>
    <property type="evidence" value="ECO:0007669"/>
    <property type="project" value="InterPro"/>
</dbReference>
<evidence type="ECO:0000313" key="7">
    <source>
        <dbReference type="Proteomes" id="UP000538147"/>
    </source>
</evidence>
<keyword evidence="7" id="KW-1185">Reference proteome</keyword>
<protein>
    <submittedName>
        <fullName evidence="6">Translocation and assembly module TamA</fullName>
    </submittedName>
</protein>
<dbReference type="EMBL" id="JACIIV010000014">
    <property type="protein sequence ID" value="MBB6228023.1"/>
    <property type="molecule type" value="Genomic_DNA"/>
</dbReference>
<feature type="domain" description="Bacterial surface antigen (D15)" evidence="5">
    <location>
        <begin position="370"/>
        <end position="660"/>
    </location>
</feature>
<feature type="compositionally biased region" description="Low complexity" evidence="4">
    <location>
        <begin position="14"/>
        <end position="32"/>
    </location>
</feature>
<evidence type="ECO:0000259" key="5">
    <source>
        <dbReference type="Pfam" id="PF01103"/>
    </source>
</evidence>
<accession>A0A841LAM6</accession>
<comment type="caution">
    <text evidence="6">The sequence shown here is derived from an EMBL/GenBank/DDBJ whole genome shotgun (WGS) entry which is preliminary data.</text>
</comment>
<dbReference type="Gene3D" id="2.40.160.50">
    <property type="entry name" value="membrane protein fhac: a member of the omp85/tpsb transporter family"/>
    <property type="match status" value="1"/>
</dbReference>
<keyword evidence="2" id="KW-1134">Transmembrane beta strand</keyword>